<protein>
    <submittedName>
        <fullName evidence="2">SMI1/KNR4 family protein</fullName>
    </submittedName>
</protein>
<reference evidence="3" key="1">
    <citation type="journal article" date="2019" name="Int. J. Syst. Evol. Microbiol.">
        <title>The Global Catalogue of Microorganisms (GCM) 10K type strain sequencing project: providing services to taxonomists for standard genome sequencing and annotation.</title>
        <authorList>
            <consortium name="The Broad Institute Genomics Platform"/>
            <consortium name="The Broad Institute Genome Sequencing Center for Infectious Disease"/>
            <person name="Wu L."/>
            <person name="Ma J."/>
        </authorList>
    </citation>
    <scope>NUCLEOTIDE SEQUENCE [LARGE SCALE GENOMIC DNA]</scope>
    <source>
        <strain evidence="3">JCM 31486</strain>
    </source>
</reference>
<dbReference type="InterPro" id="IPR018958">
    <property type="entry name" value="Knr4/Smi1-like_dom"/>
</dbReference>
<dbReference type="Gene3D" id="3.40.1580.10">
    <property type="entry name" value="SMI1/KNR4-like"/>
    <property type="match status" value="1"/>
</dbReference>
<evidence type="ECO:0000259" key="1">
    <source>
        <dbReference type="SMART" id="SM00860"/>
    </source>
</evidence>
<dbReference type="PANTHER" id="PTHR47432:SF1">
    <property type="entry name" value="CELL WALL ASSEMBLY REGULATOR SMI1"/>
    <property type="match status" value="1"/>
</dbReference>
<name>A0ABW3MA13_9PSEU</name>
<comment type="caution">
    <text evidence="2">The sequence shown here is derived from an EMBL/GenBank/DDBJ whole genome shotgun (WGS) entry which is preliminary data.</text>
</comment>
<evidence type="ECO:0000313" key="3">
    <source>
        <dbReference type="Proteomes" id="UP001597045"/>
    </source>
</evidence>
<organism evidence="2 3">
    <name type="scientific">Kibdelosporangium lantanae</name>
    <dbReference type="NCBI Taxonomy" id="1497396"/>
    <lineage>
        <taxon>Bacteria</taxon>
        <taxon>Bacillati</taxon>
        <taxon>Actinomycetota</taxon>
        <taxon>Actinomycetes</taxon>
        <taxon>Pseudonocardiales</taxon>
        <taxon>Pseudonocardiaceae</taxon>
        <taxon>Kibdelosporangium</taxon>
    </lineage>
</organism>
<keyword evidence="3" id="KW-1185">Reference proteome</keyword>
<dbReference type="SMART" id="SM00860">
    <property type="entry name" value="SMI1_KNR4"/>
    <property type="match status" value="1"/>
</dbReference>
<dbReference type="InterPro" id="IPR037883">
    <property type="entry name" value="Knr4/Smi1-like_sf"/>
</dbReference>
<accession>A0ABW3MA13</accession>
<dbReference type="Pfam" id="PF09346">
    <property type="entry name" value="SMI1_KNR4"/>
    <property type="match status" value="1"/>
</dbReference>
<dbReference type="SUPFAM" id="SSF160631">
    <property type="entry name" value="SMI1/KNR4-like"/>
    <property type="match status" value="1"/>
</dbReference>
<feature type="domain" description="Knr4/Smi1-like" evidence="1">
    <location>
        <begin position="28"/>
        <end position="139"/>
    </location>
</feature>
<proteinExistence type="predicted"/>
<evidence type="ECO:0000313" key="2">
    <source>
        <dbReference type="EMBL" id="MFD1047408.1"/>
    </source>
</evidence>
<gene>
    <name evidence="2" type="ORF">ACFQ1S_18595</name>
</gene>
<dbReference type="Proteomes" id="UP001597045">
    <property type="component" value="Unassembled WGS sequence"/>
</dbReference>
<sequence length="163" mass="17947">MRRLWTRIERWLDEQEALPHAAEVLAAPASAVEIERAEAALECEFPPSMRESLSVHNGQATNIGYGWLPGQMDLLSLTGIVAEWCAEREAEAEVTDPDMVEETGVTDRVRGFPTVTHRGRIPVARGVGSAMYVDLVLRQRGADAGRTWPARNPGPRAATVRMS</sequence>
<dbReference type="PANTHER" id="PTHR47432">
    <property type="entry name" value="CELL WALL ASSEMBLY REGULATOR SMI1"/>
    <property type="match status" value="1"/>
</dbReference>
<dbReference type="InterPro" id="IPR051873">
    <property type="entry name" value="KNR4/SMI1_regulator"/>
</dbReference>
<dbReference type="EMBL" id="JBHTIS010001058">
    <property type="protein sequence ID" value="MFD1047408.1"/>
    <property type="molecule type" value="Genomic_DNA"/>
</dbReference>